<dbReference type="Pfam" id="PF00326">
    <property type="entry name" value="Peptidase_S9"/>
    <property type="match status" value="1"/>
</dbReference>
<dbReference type="InterPro" id="IPR002470">
    <property type="entry name" value="Peptidase_S9A"/>
</dbReference>
<accession>A0ABV0GC82</accession>
<comment type="caution">
    <text evidence="3">The sequence shown here is derived from an EMBL/GenBank/DDBJ whole genome shotgun (WGS) entry which is preliminary data.</text>
</comment>
<sequence length="663" mass="73958">MKRRTVLTTGAQMLGLAALPAAMNLARAQAARTPLPLRSFSRRPLMEQVSLSPDGKRLAALVNGESGTMLVTRAAAGGPVQNLMTTDNLEFIFSWIRWINNERLILGLRYPSHREDDFLGVWATTETRLVAINADGSNPINLIKNRGASAKNLRWAQIQDEVLDYLPDGKHILLELPASDRVFDTAVYKVNVDTAERSTYFTARDRIYDWVTDASHQVRVGIGRTEQGVISVWVCDANGKNWRQISHYAAFDRERMYPLGFGLDPDQLYLQALHEGLPAVFTLDISKPDSKPVLKLADKRYALDGSLIHDERGEAVGIRKAVLGEMASFYWDPRYKAWQKELDESLPGRFNMLYAGARNGQDFILTSEVPGQPESVYIANLGDAPSIKLLAQTYPELHKQPLGKKQHFLYKARDGMELHAFVTYPPGAESNERLPVVIMPHGGPQAADGLEFDAWAAFIADRGYLVVQPNFRGSTGYGEAYMEAGLRRWGLEMQDDLEDVVRHCVDSKWADPSRVAIVGASYGGYAALMGAVKTPDLYRGAFAFAPVTDLIDFVDDAGQGSRREAVRRQIGDARDDVERLRSTSPVLHAQKIKVPVVLLHGTHDRQVDYKHSVKMAEALKKAGKVHSFHTFDKGDHQLSHQAYRDQLFGHLEKFLAQVLAPRG</sequence>
<evidence type="ECO:0000313" key="3">
    <source>
        <dbReference type="EMBL" id="MEO3712669.1"/>
    </source>
</evidence>
<proteinExistence type="predicted"/>
<dbReference type="SUPFAM" id="SSF53474">
    <property type="entry name" value="alpha/beta-Hydrolases"/>
    <property type="match status" value="1"/>
</dbReference>
<dbReference type="PANTHER" id="PTHR42776:SF27">
    <property type="entry name" value="DIPEPTIDYL PEPTIDASE FAMILY MEMBER 6"/>
    <property type="match status" value="1"/>
</dbReference>
<feature type="domain" description="Peptidase S9 prolyl oligopeptidase catalytic" evidence="2">
    <location>
        <begin position="452"/>
        <end position="660"/>
    </location>
</feature>
<dbReference type="Gene3D" id="2.120.10.30">
    <property type="entry name" value="TolB, C-terminal domain"/>
    <property type="match status" value="1"/>
</dbReference>
<keyword evidence="4" id="KW-1185">Reference proteome</keyword>
<dbReference type="SUPFAM" id="SSF69304">
    <property type="entry name" value="Tricorn protease N-terminal domain"/>
    <property type="match status" value="1"/>
</dbReference>
<keyword evidence="1" id="KW-0378">Hydrolase</keyword>
<organism evidence="3 4">
    <name type="scientific">Roseateles flavus</name>
    <dbReference type="NCBI Taxonomy" id="3149041"/>
    <lineage>
        <taxon>Bacteria</taxon>
        <taxon>Pseudomonadati</taxon>
        <taxon>Pseudomonadota</taxon>
        <taxon>Betaproteobacteria</taxon>
        <taxon>Burkholderiales</taxon>
        <taxon>Sphaerotilaceae</taxon>
        <taxon>Roseateles</taxon>
    </lineage>
</organism>
<dbReference type="Gene3D" id="3.40.50.1820">
    <property type="entry name" value="alpha/beta hydrolase"/>
    <property type="match status" value="1"/>
</dbReference>
<dbReference type="PRINTS" id="PR00862">
    <property type="entry name" value="PROLIGOPTASE"/>
</dbReference>
<dbReference type="InterPro" id="IPR029058">
    <property type="entry name" value="AB_hydrolase_fold"/>
</dbReference>
<dbReference type="PANTHER" id="PTHR42776">
    <property type="entry name" value="SERINE PEPTIDASE S9 FAMILY MEMBER"/>
    <property type="match status" value="1"/>
</dbReference>
<protein>
    <submittedName>
        <fullName evidence="3">Prolyl oligopeptidase family serine peptidase</fullName>
    </submittedName>
</protein>
<evidence type="ECO:0000313" key="4">
    <source>
        <dbReference type="Proteomes" id="UP001462640"/>
    </source>
</evidence>
<dbReference type="Proteomes" id="UP001462640">
    <property type="component" value="Unassembled WGS sequence"/>
</dbReference>
<evidence type="ECO:0000259" key="2">
    <source>
        <dbReference type="Pfam" id="PF00326"/>
    </source>
</evidence>
<name>A0ABV0GC82_9BURK</name>
<gene>
    <name evidence="3" type="ORF">ABDJ40_07795</name>
</gene>
<dbReference type="InterPro" id="IPR001375">
    <property type="entry name" value="Peptidase_S9_cat"/>
</dbReference>
<dbReference type="EMBL" id="JBDPZC010000002">
    <property type="protein sequence ID" value="MEO3712669.1"/>
    <property type="molecule type" value="Genomic_DNA"/>
</dbReference>
<evidence type="ECO:0000256" key="1">
    <source>
        <dbReference type="ARBA" id="ARBA00022801"/>
    </source>
</evidence>
<reference evidence="3 4" key="1">
    <citation type="submission" date="2024-05" db="EMBL/GenBank/DDBJ databases">
        <title>Roseateles sp. 2.12 16S ribosomal RNA gene Genome sequencing and assembly.</title>
        <authorList>
            <person name="Woo H."/>
        </authorList>
    </citation>
    <scope>NUCLEOTIDE SEQUENCE [LARGE SCALE GENOMIC DNA]</scope>
    <source>
        <strain evidence="3 4">2.12</strain>
    </source>
</reference>
<dbReference type="InterPro" id="IPR011042">
    <property type="entry name" value="6-blade_b-propeller_TolB-like"/>
</dbReference>
<dbReference type="RefSeq" id="WP_347608429.1">
    <property type="nucleotide sequence ID" value="NZ_JBDPZC010000002.1"/>
</dbReference>